<sequence length="64" mass="7485">MPSPLQLREQNIKQLLEALKGENTPTTTDVYNKTTELFPSISQKRLKDYAQTVIRMMKTQKKME</sequence>
<organism evidence="1">
    <name type="scientific">marine sediment metagenome</name>
    <dbReference type="NCBI Taxonomy" id="412755"/>
    <lineage>
        <taxon>unclassified sequences</taxon>
        <taxon>metagenomes</taxon>
        <taxon>ecological metagenomes</taxon>
    </lineage>
</organism>
<comment type="caution">
    <text evidence="1">The sequence shown here is derived from an EMBL/GenBank/DDBJ whole genome shotgun (WGS) entry which is preliminary data.</text>
</comment>
<dbReference type="AlphaFoldDB" id="X1T1Z6"/>
<dbReference type="EMBL" id="BARW01010219">
    <property type="protein sequence ID" value="GAI74054.1"/>
    <property type="molecule type" value="Genomic_DNA"/>
</dbReference>
<reference evidence="1" key="1">
    <citation type="journal article" date="2014" name="Front. Microbiol.">
        <title>High frequency of phylogenetically diverse reductive dehalogenase-homologous genes in deep subseafloor sedimentary metagenomes.</title>
        <authorList>
            <person name="Kawai M."/>
            <person name="Futagami T."/>
            <person name="Toyoda A."/>
            <person name="Takaki Y."/>
            <person name="Nishi S."/>
            <person name="Hori S."/>
            <person name="Arai W."/>
            <person name="Tsubouchi T."/>
            <person name="Morono Y."/>
            <person name="Uchiyama I."/>
            <person name="Ito T."/>
            <person name="Fujiyama A."/>
            <person name="Inagaki F."/>
            <person name="Takami H."/>
        </authorList>
    </citation>
    <scope>NUCLEOTIDE SEQUENCE</scope>
    <source>
        <strain evidence="1">Expedition CK06-06</strain>
    </source>
</reference>
<accession>X1T1Z6</accession>
<name>X1T1Z6_9ZZZZ</name>
<gene>
    <name evidence="1" type="ORF">S12H4_20228</name>
</gene>
<proteinExistence type="predicted"/>
<protein>
    <submittedName>
        <fullName evidence="1">Uncharacterized protein</fullName>
    </submittedName>
</protein>
<evidence type="ECO:0000313" key="1">
    <source>
        <dbReference type="EMBL" id="GAI74054.1"/>
    </source>
</evidence>